<dbReference type="EMBL" id="JAABOA010001298">
    <property type="protein sequence ID" value="KAF9581850.1"/>
    <property type="molecule type" value="Genomic_DNA"/>
</dbReference>
<keyword evidence="3" id="KW-1185">Reference proteome</keyword>
<gene>
    <name evidence="2" type="ORF">BGW38_000978</name>
</gene>
<evidence type="ECO:0000256" key="1">
    <source>
        <dbReference type="SAM" id="MobiDB-lite"/>
    </source>
</evidence>
<accession>A0A9P6FU28</accession>
<feature type="compositionally biased region" description="Polar residues" evidence="1">
    <location>
        <begin position="80"/>
        <end position="91"/>
    </location>
</feature>
<feature type="region of interest" description="Disordered" evidence="1">
    <location>
        <begin position="58"/>
        <end position="91"/>
    </location>
</feature>
<dbReference type="Proteomes" id="UP000780801">
    <property type="component" value="Unassembled WGS sequence"/>
</dbReference>
<dbReference type="AlphaFoldDB" id="A0A9P6FU28"/>
<evidence type="ECO:0000313" key="3">
    <source>
        <dbReference type="Proteomes" id="UP000780801"/>
    </source>
</evidence>
<proteinExistence type="predicted"/>
<protein>
    <submittedName>
        <fullName evidence="2">Uncharacterized protein</fullName>
    </submittedName>
</protein>
<feature type="non-terminal residue" evidence="2">
    <location>
        <position position="91"/>
    </location>
</feature>
<comment type="caution">
    <text evidence="2">The sequence shown here is derived from an EMBL/GenBank/DDBJ whole genome shotgun (WGS) entry which is preliminary data.</text>
</comment>
<reference evidence="2" key="1">
    <citation type="journal article" date="2020" name="Fungal Divers.">
        <title>Resolving the Mortierellaceae phylogeny through synthesis of multi-gene phylogenetics and phylogenomics.</title>
        <authorList>
            <person name="Vandepol N."/>
            <person name="Liber J."/>
            <person name="Desiro A."/>
            <person name="Na H."/>
            <person name="Kennedy M."/>
            <person name="Barry K."/>
            <person name="Grigoriev I.V."/>
            <person name="Miller A.N."/>
            <person name="O'Donnell K."/>
            <person name="Stajich J.E."/>
            <person name="Bonito G."/>
        </authorList>
    </citation>
    <scope>NUCLEOTIDE SEQUENCE</scope>
    <source>
        <strain evidence="2">KOD1015</strain>
    </source>
</reference>
<name>A0A9P6FU28_9FUNG</name>
<feature type="region of interest" description="Disordered" evidence="1">
    <location>
        <begin position="30"/>
        <end position="49"/>
    </location>
</feature>
<sequence>MLSVCSPLQVEVTSSYPFHTEIRPNLSTAITSQSQQYPQRTYSQYPQYQSSVKLDEFSPKQPISAPLTPPNSRGDKDQQFARNDQVTLYDS</sequence>
<evidence type="ECO:0000313" key="2">
    <source>
        <dbReference type="EMBL" id="KAF9581850.1"/>
    </source>
</evidence>
<organism evidence="2 3">
    <name type="scientific">Lunasporangiospora selenospora</name>
    <dbReference type="NCBI Taxonomy" id="979761"/>
    <lineage>
        <taxon>Eukaryota</taxon>
        <taxon>Fungi</taxon>
        <taxon>Fungi incertae sedis</taxon>
        <taxon>Mucoromycota</taxon>
        <taxon>Mortierellomycotina</taxon>
        <taxon>Mortierellomycetes</taxon>
        <taxon>Mortierellales</taxon>
        <taxon>Mortierellaceae</taxon>
        <taxon>Lunasporangiospora</taxon>
    </lineage>
</organism>